<organism evidence="1 2">
    <name type="scientific">Vairimorpha ceranae</name>
    <dbReference type="NCBI Taxonomy" id="40302"/>
    <lineage>
        <taxon>Eukaryota</taxon>
        <taxon>Fungi</taxon>
        <taxon>Fungi incertae sedis</taxon>
        <taxon>Microsporidia</taxon>
        <taxon>Nosematidae</taxon>
        <taxon>Vairimorpha</taxon>
    </lineage>
</organism>
<dbReference type="Proteomes" id="UP000034350">
    <property type="component" value="Unassembled WGS sequence"/>
</dbReference>
<protein>
    <submittedName>
        <fullName evidence="1">Uncharacterized protein</fullName>
    </submittedName>
</protein>
<evidence type="ECO:0000313" key="2">
    <source>
        <dbReference type="Proteomes" id="UP000034350"/>
    </source>
</evidence>
<dbReference type="AlphaFoldDB" id="A0A0F9WH14"/>
<keyword evidence="2" id="KW-1185">Reference proteome</keyword>
<name>A0A0F9WH14_9MICR</name>
<reference evidence="1 2" key="1">
    <citation type="journal article" date="2015" name="Environ. Microbiol.">
        <title>Genome analyses suggest the presence of polyploidy and recent human-driven expansions in eight global populations of the honeybee pathogen Nosema ceranae.</title>
        <authorList>
            <person name="Pelin A."/>
            <person name="Selman M."/>
            <person name="Aris-Brosou S."/>
            <person name="Farinelli L."/>
            <person name="Corradi N."/>
        </authorList>
    </citation>
    <scope>NUCLEOTIDE SEQUENCE [LARGE SCALE GENOMIC DNA]</scope>
    <source>
        <strain evidence="1 2">PA08 1199</strain>
    </source>
</reference>
<dbReference type="GeneID" id="36319382"/>
<gene>
    <name evidence="1" type="ORF">AAJ76_2000162940</name>
</gene>
<dbReference type="RefSeq" id="XP_024332338.1">
    <property type="nucleotide sequence ID" value="XM_024474460.1"/>
</dbReference>
<evidence type="ECO:0000313" key="1">
    <source>
        <dbReference type="EMBL" id="KKO76596.1"/>
    </source>
</evidence>
<dbReference type="EMBL" id="JPQZ01000002">
    <property type="protein sequence ID" value="KKO76596.1"/>
    <property type="molecule type" value="Genomic_DNA"/>
</dbReference>
<comment type="caution">
    <text evidence="1">The sequence shown here is derived from an EMBL/GenBank/DDBJ whole genome shotgun (WGS) entry which is preliminary data.</text>
</comment>
<dbReference type="VEuPathDB" id="MicrosporidiaDB:NCER_102198"/>
<proteinExistence type="predicted"/>
<sequence>MDFDFLVNLENTSDYFKEFEKKKLFDNEKVQQNDQEQVEIEDKHCYENASDANKSNEVIDILDENLSYKCTNVDNNYNNFSPLITAENNLVSHNSTSNTFLTSECRNQNYTMDKLINNITHPEINNSNQNESFNNFYMNEFCSDTTNIISHTIHKDLLQQQDVASKNNISLQTNDGVFVLSNSHTHSFRTNRINKSNNVQIGTPLNVSDLFTTNNLEPSTVLNNAYGNSCNEENQGKKCKSNTISDTQIRHNNNIFKSKKRKKIGNTFLMYYLTAHEGELFDSYKSGEYSFRYFCKPIIKKILPQHIKGLETSNLSNDRKYNSTIALTSLSNFLDIISAISIKRKQPTLRDFLSSLDSACEKFNLYYDVFQQLLILKSSWSDLHMVDKKFFCRDNCNLCDIQRLINSINTRLDSFYSRLKKLRESFKIGEIYNLI</sequence>
<dbReference type="VEuPathDB" id="MicrosporidiaDB:AAJ76_2000162940"/>
<dbReference type="VEuPathDB" id="MicrosporidiaDB:NCER_102444"/>
<accession>A0A0F9WH14</accession>